<feature type="binding site" description="axial binding residue" evidence="5">
    <location>
        <position position="459"/>
    </location>
    <ligand>
        <name>heme</name>
        <dbReference type="ChEBI" id="CHEBI:30413"/>
    </ligand>
    <ligandPart>
        <name>Fe</name>
        <dbReference type="ChEBI" id="CHEBI:18248"/>
    </ligandPart>
</feature>
<dbReference type="GO" id="GO:0004497">
    <property type="term" value="F:monooxygenase activity"/>
    <property type="evidence" value="ECO:0007669"/>
    <property type="project" value="UniProtKB-KW"/>
</dbReference>
<evidence type="ECO:0000256" key="6">
    <source>
        <dbReference type="RuleBase" id="RU000461"/>
    </source>
</evidence>
<gene>
    <name evidence="7" type="ORF">CONLIGDRAFT_697695</name>
</gene>
<organism evidence="7 8">
    <name type="scientific">Coniochaeta ligniaria NRRL 30616</name>
    <dbReference type="NCBI Taxonomy" id="1408157"/>
    <lineage>
        <taxon>Eukaryota</taxon>
        <taxon>Fungi</taxon>
        <taxon>Dikarya</taxon>
        <taxon>Ascomycota</taxon>
        <taxon>Pezizomycotina</taxon>
        <taxon>Sordariomycetes</taxon>
        <taxon>Sordariomycetidae</taxon>
        <taxon>Coniochaetales</taxon>
        <taxon>Coniochaetaceae</taxon>
        <taxon>Coniochaeta</taxon>
    </lineage>
</organism>
<dbReference type="InterPro" id="IPR002401">
    <property type="entry name" value="Cyt_P450_E_grp-I"/>
</dbReference>
<evidence type="ECO:0000256" key="1">
    <source>
        <dbReference type="ARBA" id="ARBA00001971"/>
    </source>
</evidence>
<comment type="similarity">
    <text evidence="6">Belongs to the cytochrome P450 family.</text>
</comment>
<evidence type="ECO:0000256" key="5">
    <source>
        <dbReference type="PIRSR" id="PIRSR602401-1"/>
    </source>
</evidence>
<dbReference type="SUPFAM" id="SSF48264">
    <property type="entry name" value="Cytochrome P450"/>
    <property type="match status" value="1"/>
</dbReference>
<evidence type="ECO:0000313" key="7">
    <source>
        <dbReference type="EMBL" id="OIW31472.1"/>
    </source>
</evidence>
<dbReference type="OrthoDB" id="3945418at2759"/>
<protein>
    <submittedName>
        <fullName evidence="7">Benzoate 4-monooxygenase cytochrome P450</fullName>
    </submittedName>
</protein>
<keyword evidence="3 5" id="KW-0479">Metal-binding</keyword>
<accession>A0A1J7JNL5</accession>
<dbReference type="InParanoid" id="A0A1J7JNL5"/>
<comment type="cofactor">
    <cofactor evidence="1 5">
        <name>heme</name>
        <dbReference type="ChEBI" id="CHEBI:30413"/>
    </cofactor>
</comment>
<dbReference type="PANTHER" id="PTHR24305">
    <property type="entry name" value="CYTOCHROME P450"/>
    <property type="match status" value="1"/>
</dbReference>
<dbReference type="STRING" id="1408157.A0A1J7JNL5"/>
<reference evidence="7 8" key="1">
    <citation type="submission" date="2016-10" db="EMBL/GenBank/DDBJ databases">
        <title>Draft genome sequence of Coniochaeta ligniaria NRRL30616, a lignocellulolytic fungus for bioabatement of inhibitors in plant biomass hydrolysates.</title>
        <authorList>
            <consortium name="DOE Joint Genome Institute"/>
            <person name="Jimenez D.J."/>
            <person name="Hector R.E."/>
            <person name="Riley R."/>
            <person name="Sun H."/>
            <person name="Grigoriev I.V."/>
            <person name="Van Elsas J.D."/>
            <person name="Nichols N.N."/>
        </authorList>
    </citation>
    <scope>NUCLEOTIDE SEQUENCE [LARGE SCALE GENOMIC DNA]</scope>
    <source>
        <strain evidence="7 8">NRRL 30616</strain>
    </source>
</reference>
<dbReference type="InterPro" id="IPR017972">
    <property type="entry name" value="Cyt_P450_CS"/>
</dbReference>
<sequence>MSSTFSIDGALAIVTVNNGLRLFGLWFVYRLLLTLYNISPFHPLYKFPGPRLAAASYLYEAWYDLVKVGRYSWEIKAMHEKYGPIVRINPEELHCDDYDFVEEIYPSIANRIRDKHPHFLAAFAGPLTVSTFATRDHETHRIRRSAISKFFSRQQMLRYEPEIHDMAQKMCSKVLRLTESGQIINALDPFNCFTADAISQYCFGEPFGFLDRPDFEQNYKRAFEVLVATSHIFRHIPILRHTIGLMPALGPYLGPDIAYMVKSMHETIPNHVIKAQQQQKSGEGRRVFTEIMDAPIPDEHKTPYRLSGEGWSLVAAGSETTAASLTAITFFLLSQPEKLARLREELKHEDPQKLSWVQLEKYPYLHGVIFESFRVALGISGRLPRVARNDDLVYNNRGFHYVVPKGTAIGMSAFINHYNEEMFPEPEKYEPERWIDAEGKPNYVMEKYIMSFSKGSRQCIGMHLAFCELYLVTAAMALRVLPHLKLYDTTYEDIKYDFDALTPQPKKGARGVRITGI</sequence>
<dbReference type="PRINTS" id="PR00463">
    <property type="entry name" value="EP450I"/>
</dbReference>
<evidence type="ECO:0000256" key="3">
    <source>
        <dbReference type="ARBA" id="ARBA00022723"/>
    </source>
</evidence>
<evidence type="ECO:0000313" key="8">
    <source>
        <dbReference type="Proteomes" id="UP000182658"/>
    </source>
</evidence>
<evidence type="ECO:0000256" key="2">
    <source>
        <dbReference type="ARBA" id="ARBA00022617"/>
    </source>
</evidence>
<dbReference type="CDD" id="cd11062">
    <property type="entry name" value="CYP58-like"/>
    <property type="match status" value="1"/>
</dbReference>
<dbReference type="PRINTS" id="PR00385">
    <property type="entry name" value="P450"/>
</dbReference>
<dbReference type="Gene3D" id="1.10.630.10">
    <property type="entry name" value="Cytochrome P450"/>
    <property type="match status" value="1"/>
</dbReference>
<dbReference type="GO" id="GO:0005506">
    <property type="term" value="F:iron ion binding"/>
    <property type="evidence" value="ECO:0007669"/>
    <property type="project" value="InterPro"/>
</dbReference>
<dbReference type="GO" id="GO:0020037">
    <property type="term" value="F:heme binding"/>
    <property type="evidence" value="ECO:0007669"/>
    <property type="project" value="InterPro"/>
</dbReference>
<dbReference type="InterPro" id="IPR050121">
    <property type="entry name" value="Cytochrome_P450_monoxygenase"/>
</dbReference>
<evidence type="ECO:0000256" key="4">
    <source>
        <dbReference type="ARBA" id="ARBA00023004"/>
    </source>
</evidence>
<dbReference type="Proteomes" id="UP000182658">
    <property type="component" value="Unassembled WGS sequence"/>
</dbReference>
<dbReference type="InterPro" id="IPR036396">
    <property type="entry name" value="Cyt_P450_sf"/>
</dbReference>
<dbReference type="AlphaFoldDB" id="A0A1J7JNL5"/>
<keyword evidence="4 5" id="KW-0408">Iron</keyword>
<dbReference type="PANTHER" id="PTHR24305:SF147">
    <property type="entry name" value="P450, PUTATIVE (EUROFUNG)-RELATED"/>
    <property type="match status" value="1"/>
</dbReference>
<keyword evidence="2 5" id="KW-0349">Heme</keyword>
<name>A0A1J7JNL5_9PEZI</name>
<keyword evidence="6" id="KW-0560">Oxidoreductase</keyword>
<dbReference type="Pfam" id="PF00067">
    <property type="entry name" value="p450"/>
    <property type="match status" value="1"/>
</dbReference>
<dbReference type="GO" id="GO:0016705">
    <property type="term" value="F:oxidoreductase activity, acting on paired donors, with incorporation or reduction of molecular oxygen"/>
    <property type="evidence" value="ECO:0007669"/>
    <property type="project" value="InterPro"/>
</dbReference>
<keyword evidence="6 7" id="KW-0503">Monooxygenase</keyword>
<dbReference type="EMBL" id="KV875095">
    <property type="protein sequence ID" value="OIW31472.1"/>
    <property type="molecule type" value="Genomic_DNA"/>
</dbReference>
<proteinExistence type="inferred from homology"/>
<dbReference type="InterPro" id="IPR001128">
    <property type="entry name" value="Cyt_P450"/>
</dbReference>
<dbReference type="PROSITE" id="PS00086">
    <property type="entry name" value="CYTOCHROME_P450"/>
    <property type="match status" value="1"/>
</dbReference>
<keyword evidence="8" id="KW-1185">Reference proteome</keyword>